<keyword evidence="3 5" id="KW-1133">Transmembrane helix</keyword>
<gene>
    <name evidence="7" type="ORF">FAA97_16095</name>
</gene>
<dbReference type="Gene3D" id="2.40.50.140">
    <property type="entry name" value="Nucleic acid-binding proteins"/>
    <property type="match status" value="1"/>
</dbReference>
<dbReference type="PANTHER" id="PTHR33507:SF3">
    <property type="entry name" value="INNER MEMBRANE PROTEIN YBBJ"/>
    <property type="match status" value="1"/>
</dbReference>
<dbReference type="GO" id="GO:0005886">
    <property type="term" value="C:plasma membrane"/>
    <property type="evidence" value="ECO:0007669"/>
    <property type="project" value="TreeGrafter"/>
</dbReference>
<dbReference type="InterPro" id="IPR012340">
    <property type="entry name" value="NA-bd_OB-fold"/>
</dbReference>
<dbReference type="RefSeq" id="WP_136599579.1">
    <property type="nucleotide sequence ID" value="NZ_STGV01000005.1"/>
</dbReference>
<reference evidence="7 8" key="1">
    <citation type="submission" date="2019-04" db="EMBL/GenBank/DDBJ databases">
        <title>Genome sequence of strain shin9-1.</title>
        <authorList>
            <person name="Gao J."/>
            <person name="Sun J."/>
        </authorList>
    </citation>
    <scope>NUCLEOTIDE SEQUENCE [LARGE SCALE GENOMIC DNA]</scope>
    <source>
        <strain evidence="8">shin9-1</strain>
    </source>
</reference>
<sequence>MFARIVTELGPWSWWVLGLVLLAAELVMPGVFLIWIGLGAILTGAISLLLWESGMWTWGVQALVFAVASVAFTLLGRRFLSSRDGISDQPLLNQRSASLVGRTATLQEPIRDGRGRVRLDDTFWLVSGPDLPEGTRVRVVGGRDSELVVEKA</sequence>
<evidence type="ECO:0000256" key="5">
    <source>
        <dbReference type="SAM" id="Phobius"/>
    </source>
</evidence>
<evidence type="ECO:0000313" key="7">
    <source>
        <dbReference type="EMBL" id="THV21532.1"/>
    </source>
</evidence>
<evidence type="ECO:0000256" key="3">
    <source>
        <dbReference type="ARBA" id="ARBA00022989"/>
    </source>
</evidence>
<evidence type="ECO:0000256" key="4">
    <source>
        <dbReference type="ARBA" id="ARBA00023136"/>
    </source>
</evidence>
<proteinExistence type="predicted"/>
<protein>
    <submittedName>
        <fullName evidence="7">NfeD family protein</fullName>
    </submittedName>
</protein>
<keyword evidence="8" id="KW-1185">Reference proteome</keyword>
<feature type="transmembrane region" description="Helical" evidence="5">
    <location>
        <begin position="56"/>
        <end position="75"/>
    </location>
</feature>
<evidence type="ECO:0000259" key="6">
    <source>
        <dbReference type="Pfam" id="PF01957"/>
    </source>
</evidence>
<dbReference type="Proteomes" id="UP000308828">
    <property type="component" value="Unassembled WGS sequence"/>
</dbReference>
<comment type="caution">
    <text evidence="7">The sequence shown here is derived from an EMBL/GenBank/DDBJ whole genome shotgun (WGS) entry which is preliminary data.</text>
</comment>
<keyword evidence="4 5" id="KW-0472">Membrane</keyword>
<evidence type="ECO:0000256" key="2">
    <source>
        <dbReference type="ARBA" id="ARBA00022692"/>
    </source>
</evidence>
<feature type="transmembrane region" description="Helical" evidence="5">
    <location>
        <begin position="12"/>
        <end position="36"/>
    </location>
</feature>
<dbReference type="EMBL" id="STGV01000005">
    <property type="protein sequence ID" value="THV21532.1"/>
    <property type="molecule type" value="Genomic_DNA"/>
</dbReference>
<accession>A0A4S8NYU3</accession>
<dbReference type="InterPro" id="IPR002810">
    <property type="entry name" value="NfeD-like_C"/>
</dbReference>
<evidence type="ECO:0000256" key="1">
    <source>
        <dbReference type="ARBA" id="ARBA00004141"/>
    </source>
</evidence>
<organism evidence="7 8">
    <name type="scientific">Peteryoungia ipomoeae</name>
    <dbReference type="NCBI Taxonomy" id="1210932"/>
    <lineage>
        <taxon>Bacteria</taxon>
        <taxon>Pseudomonadati</taxon>
        <taxon>Pseudomonadota</taxon>
        <taxon>Alphaproteobacteria</taxon>
        <taxon>Hyphomicrobiales</taxon>
        <taxon>Rhizobiaceae</taxon>
        <taxon>Peteryoungia</taxon>
    </lineage>
</organism>
<keyword evidence="2 5" id="KW-0812">Transmembrane</keyword>
<feature type="domain" description="NfeD-like C-terminal" evidence="6">
    <location>
        <begin position="97"/>
        <end position="151"/>
    </location>
</feature>
<comment type="subcellular location">
    <subcellularLocation>
        <location evidence="1">Membrane</location>
        <topology evidence="1">Multi-pass membrane protein</topology>
    </subcellularLocation>
</comment>
<dbReference type="OrthoDB" id="9810336at2"/>
<dbReference type="Pfam" id="PF01957">
    <property type="entry name" value="NfeD"/>
    <property type="match status" value="1"/>
</dbReference>
<dbReference type="InterPro" id="IPR052165">
    <property type="entry name" value="Membrane_assoc_protease"/>
</dbReference>
<dbReference type="PANTHER" id="PTHR33507">
    <property type="entry name" value="INNER MEMBRANE PROTEIN YBBJ"/>
    <property type="match status" value="1"/>
</dbReference>
<evidence type="ECO:0000313" key="8">
    <source>
        <dbReference type="Proteomes" id="UP000308828"/>
    </source>
</evidence>
<dbReference type="AlphaFoldDB" id="A0A4S8NYU3"/>
<name>A0A4S8NYU3_9HYPH</name>